<accession>A0ABR5JDJ1</accession>
<evidence type="ECO:0008006" key="6">
    <source>
        <dbReference type="Google" id="ProtNLM"/>
    </source>
</evidence>
<gene>
    <name evidence="4" type="ORF">ADK38_03315</name>
</gene>
<reference evidence="4 5" key="1">
    <citation type="submission" date="2015-07" db="EMBL/GenBank/DDBJ databases">
        <authorList>
            <person name="Ju K.-S."/>
            <person name="Doroghazi J.R."/>
            <person name="Metcalf W.W."/>
        </authorList>
    </citation>
    <scope>NUCLEOTIDE SEQUENCE [LARGE SCALE GENOMIC DNA]</scope>
    <source>
        <strain evidence="4 5">NRRL B-3589</strain>
    </source>
</reference>
<evidence type="ECO:0000256" key="3">
    <source>
        <dbReference type="SAM" id="SignalP"/>
    </source>
</evidence>
<feature type="region of interest" description="Disordered" evidence="2">
    <location>
        <begin position="27"/>
        <end position="58"/>
    </location>
</feature>
<feature type="compositionally biased region" description="Basic and acidic residues" evidence="2">
    <location>
        <begin position="110"/>
        <end position="121"/>
    </location>
</feature>
<feature type="chain" id="PRO_5046934521" description="Secreted protein" evidence="3">
    <location>
        <begin position="26"/>
        <end position="399"/>
    </location>
</feature>
<dbReference type="Gene3D" id="2.40.10.10">
    <property type="entry name" value="Trypsin-like serine proteases"/>
    <property type="match status" value="2"/>
</dbReference>
<keyword evidence="1 3" id="KW-0732">Signal</keyword>
<organism evidence="4 5">
    <name type="scientific">Streptomyces varsoviensis</name>
    <dbReference type="NCBI Taxonomy" id="67373"/>
    <lineage>
        <taxon>Bacteria</taxon>
        <taxon>Bacillati</taxon>
        <taxon>Actinomycetota</taxon>
        <taxon>Actinomycetes</taxon>
        <taxon>Kitasatosporales</taxon>
        <taxon>Streptomycetaceae</taxon>
        <taxon>Streptomyces</taxon>
    </lineage>
</organism>
<feature type="region of interest" description="Disordered" evidence="2">
    <location>
        <begin position="110"/>
        <end position="135"/>
    </location>
</feature>
<dbReference type="InterPro" id="IPR006311">
    <property type="entry name" value="TAT_signal"/>
</dbReference>
<dbReference type="InterPro" id="IPR050966">
    <property type="entry name" value="Glutamyl_endopeptidase"/>
</dbReference>
<protein>
    <recommendedName>
        <fullName evidence="6">Secreted protein</fullName>
    </recommendedName>
</protein>
<proteinExistence type="predicted"/>
<dbReference type="PANTHER" id="PTHR15462:SF19">
    <property type="entry name" value="PEPTIDASE S1 DOMAIN-CONTAINING PROTEIN"/>
    <property type="match status" value="1"/>
</dbReference>
<evidence type="ECO:0000313" key="5">
    <source>
        <dbReference type="Proteomes" id="UP000037020"/>
    </source>
</evidence>
<evidence type="ECO:0000313" key="4">
    <source>
        <dbReference type="EMBL" id="KOG91417.1"/>
    </source>
</evidence>
<dbReference type="PROSITE" id="PS51318">
    <property type="entry name" value="TAT"/>
    <property type="match status" value="1"/>
</dbReference>
<dbReference type="Proteomes" id="UP000037020">
    <property type="component" value="Unassembled WGS sequence"/>
</dbReference>
<comment type="caution">
    <text evidence="4">The sequence shown here is derived from an EMBL/GenBank/DDBJ whole genome shotgun (WGS) entry which is preliminary data.</text>
</comment>
<dbReference type="RefSeq" id="WP_030892187.1">
    <property type="nucleotide sequence ID" value="NZ_JBIRHZ010000004.1"/>
</dbReference>
<feature type="signal peptide" evidence="3">
    <location>
        <begin position="1"/>
        <end position="25"/>
    </location>
</feature>
<dbReference type="InterPro" id="IPR043504">
    <property type="entry name" value="Peptidase_S1_PA_chymotrypsin"/>
</dbReference>
<dbReference type="PROSITE" id="PS51257">
    <property type="entry name" value="PROKAR_LIPOPROTEIN"/>
    <property type="match status" value="1"/>
</dbReference>
<evidence type="ECO:0000256" key="2">
    <source>
        <dbReference type="SAM" id="MobiDB-lite"/>
    </source>
</evidence>
<sequence>MPSIRRRPVLASAALAAVLALTATACGPSDDNAAGSGTASASAGQGDRGAKSGDSGDFGFKLPKDLPTSLQDLDKWKNGAWKNWSKDDWLREARDFVNPIIKGHWKPETMKDAHTSDKTLGTKDFSGDQGVTDAEPRPVQAKPVALPYTRNAAPVGKVFFDSPQGHMVCSATVVKDPAHPGKSNLVWTAGHCVHSGKQGGWYRNIAFVPAYNNKGLPASRLNSAPVQDVAPYGMWWADWAQTSSQWISQGAETGGAGAPYDFSVLHVRQENGTGKSLEETVGAALPVDFDAPKVPEISSMGAWGYPAAPPFDGQKMYDCLDKPGRLTLRAQQPTMYRIGCTMTGGSSGGGWFAKGADGELALVSNTSIGPATSTWLAGPRLGPEAKGVYDAISRKFANR</sequence>
<dbReference type="SUPFAM" id="SSF50494">
    <property type="entry name" value="Trypsin-like serine proteases"/>
    <property type="match status" value="1"/>
</dbReference>
<evidence type="ECO:0000256" key="1">
    <source>
        <dbReference type="ARBA" id="ARBA00022729"/>
    </source>
</evidence>
<dbReference type="InterPro" id="IPR009003">
    <property type="entry name" value="Peptidase_S1_PA"/>
</dbReference>
<keyword evidence="5" id="KW-1185">Reference proteome</keyword>
<feature type="compositionally biased region" description="Low complexity" evidence="2">
    <location>
        <begin position="33"/>
        <end position="44"/>
    </location>
</feature>
<dbReference type="PANTHER" id="PTHR15462">
    <property type="entry name" value="SERINE PROTEASE"/>
    <property type="match status" value="1"/>
</dbReference>
<dbReference type="EMBL" id="LGUT01000271">
    <property type="protein sequence ID" value="KOG91417.1"/>
    <property type="molecule type" value="Genomic_DNA"/>
</dbReference>
<name>A0ABR5JDJ1_9ACTN</name>